<evidence type="ECO:0000313" key="1">
    <source>
        <dbReference type="EMBL" id="MDR7329547.1"/>
    </source>
</evidence>
<protein>
    <recommendedName>
        <fullName evidence="3">YdhG-like domain-containing protein</fullName>
    </recommendedName>
</protein>
<dbReference type="Proteomes" id="UP001180840">
    <property type="component" value="Unassembled WGS sequence"/>
</dbReference>
<name>A0ABU1ZZ70_9CORY</name>
<evidence type="ECO:0008006" key="3">
    <source>
        <dbReference type="Google" id="ProtNLM"/>
    </source>
</evidence>
<sequence length="130" mass="14002">MAPRKTAAERAAEDLATAMEKMNSWPEPYPAVAAALHATIGAVDDRLTARLWYGGVGYALGPREPVLVFFRVDEDLMSIGTTEKSDLTPVQGAELIPAAWYLRATEPVVADSTLEEVSGVVRRALGRSDS</sequence>
<comment type="caution">
    <text evidence="1">The sequence shown here is derived from an EMBL/GenBank/DDBJ whole genome shotgun (WGS) entry which is preliminary data.</text>
</comment>
<keyword evidence="2" id="KW-1185">Reference proteome</keyword>
<gene>
    <name evidence="1" type="ORF">J2S39_001223</name>
</gene>
<organism evidence="1 2">
    <name type="scientific">Corynebacterium guangdongense</name>
    <dbReference type="NCBI Taxonomy" id="1783348"/>
    <lineage>
        <taxon>Bacteria</taxon>
        <taxon>Bacillati</taxon>
        <taxon>Actinomycetota</taxon>
        <taxon>Actinomycetes</taxon>
        <taxon>Mycobacteriales</taxon>
        <taxon>Corynebacteriaceae</taxon>
        <taxon>Corynebacterium</taxon>
    </lineage>
</organism>
<evidence type="ECO:0000313" key="2">
    <source>
        <dbReference type="Proteomes" id="UP001180840"/>
    </source>
</evidence>
<proteinExistence type="predicted"/>
<dbReference type="RefSeq" id="WP_290194399.1">
    <property type="nucleotide sequence ID" value="NZ_CP047654.1"/>
</dbReference>
<reference evidence="1" key="1">
    <citation type="submission" date="2023-07" db="EMBL/GenBank/DDBJ databases">
        <title>Sequencing the genomes of 1000 actinobacteria strains.</title>
        <authorList>
            <person name="Klenk H.-P."/>
        </authorList>
    </citation>
    <scope>NUCLEOTIDE SEQUENCE</scope>
    <source>
        <strain evidence="1">DSM 107476</strain>
    </source>
</reference>
<dbReference type="EMBL" id="JAVDXZ010000001">
    <property type="protein sequence ID" value="MDR7329547.1"/>
    <property type="molecule type" value="Genomic_DNA"/>
</dbReference>
<accession>A0ABU1ZZ70</accession>